<proteinExistence type="predicted"/>
<accession>A0A1D8AZ05</accession>
<feature type="signal peptide" evidence="2">
    <location>
        <begin position="1"/>
        <end position="25"/>
    </location>
</feature>
<evidence type="ECO:0000256" key="2">
    <source>
        <dbReference type="SAM" id="SignalP"/>
    </source>
</evidence>
<keyword evidence="4" id="KW-1185">Reference proteome</keyword>
<dbReference type="RefSeq" id="WP_069963218.1">
    <property type="nucleotide sequence ID" value="NZ_CP016094.1"/>
</dbReference>
<dbReference type="KEGG" id="obg:Verru16b_03229"/>
<organism evidence="3 4">
    <name type="scientific">Lacunisphaera limnophila</name>
    <dbReference type="NCBI Taxonomy" id="1838286"/>
    <lineage>
        <taxon>Bacteria</taxon>
        <taxon>Pseudomonadati</taxon>
        <taxon>Verrucomicrobiota</taxon>
        <taxon>Opitutia</taxon>
        <taxon>Opitutales</taxon>
        <taxon>Opitutaceae</taxon>
        <taxon>Lacunisphaera</taxon>
    </lineage>
</organism>
<name>A0A1D8AZ05_9BACT</name>
<evidence type="ECO:0000313" key="3">
    <source>
        <dbReference type="EMBL" id="AOS46133.1"/>
    </source>
</evidence>
<dbReference type="EMBL" id="CP016094">
    <property type="protein sequence ID" value="AOS46133.1"/>
    <property type="molecule type" value="Genomic_DNA"/>
</dbReference>
<evidence type="ECO:0000313" key="4">
    <source>
        <dbReference type="Proteomes" id="UP000095228"/>
    </source>
</evidence>
<evidence type="ECO:0000256" key="1">
    <source>
        <dbReference type="SAM" id="Coils"/>
    </source>
</evidence>
<feature type="coiled-coil region" evidence="1">
    <location>
        <begin position="110"/>
        <end position="181"/>
    </location>
</feature>
<dbReference type="STRING" id="1838286.Verru16b_03229"/>
<gene>
    <name evidence="3" type="ORF">Verru16b_03229</name>
</gene>
<keyword evidence="2" id="KW-0732">Signal</keyword>
<dbReference type="AlphaFoldDB" id="A0A1D8AZ05"/>
<dbReference type="Proteomes" id="UP000095228">
    <property type="component" value="Chromosome"/>
</dbReference>
<protein>
    <submittedName>
        <fullName evidence="3">Uncharacterized protein</fullName>
    </submittedName>
</protein>
<feature type="chain" id="PRO_5009105393" evidence="2">
    <location>
        <begin position="26"/>
        <end position="266"/>
    </location>
</feature>
<sequence>MKTLIIHRILLAALLAMIVAGKSLAQSEGTLILTEEAQKVITHVQERAAKRLLQNQAESADGTIQQARQISGVLVESLKAKDLEKASEAWWAGMEAGVPKTLETLRDSKLAEAREAAEDAVNLIKATVRRASRNTMPSNGESANLSGEAASLISADMRALEQEKRELNDDLRKEVDSLSNSFPEFRHVLQQSGFTSANVRELVISRLREANQLEYQAGIYAINAIAWNNMKRTITIRAGNGGNPQIMSAQNGSDVIKAMEINKFFK</sequence>
<reference evidence="3 4" key="1">
    <citation type="submission" date="2016-06" db="EMBL/GenBank/DDBJ databases">
        <title>Three novel species with peptidoglycan cell walls form the new genus Lacunisphaera gen. nov. in the family Opitutaceae of the verrucomicrobial subdivision 4.</title>
        <authorList>
            <person name="Rast P."/>
            <person name="Gloeckner I."/>
            <person name="Jogler M."/>
            <person name="Boedeker C."/>
            <person name="Jeske O."/>
            <person name="Wiegand S."/>
            <person name="Reinhardt R."/>
            <person name="Schumann P."/>
            <person name="Rohde M."/>
            <person name="Spring S."/>
            <person name="Gloeckner F.O."/>
            <person name="Jogler C."/>
        </authorList>
    </citation>
    <scope>NUCLEOTIDE SEQUENCE [LARGE SCALE GENOMIC DNA]</scope>
    <source>
        <strain evidence="3 4">IG16b</strain>
    </source>
</reference>
<keyword evidence="1" id="KW-0175">Coiled coil</keyword>